<dbReference type="Pfam" id="PF12710">
    <property type="entry name" value="HAD"/>
    <property type="match status" value="1"/>
</dbReference>
<keyword evidence="3" id="KW-1185">Reference proteome</keyword>
<dbReference type="OrthoDB" id="10014216at2759"/>
<dbReference type="RefSeq" id="XP_056508834.1">
    <property type="nucleotide sequence ID" value="XM_056658541.1"/>
</dbReference>
<dbReference type="InterPro" id="IPR006384">
    <property type="entry name" value="HAD_hydro_PyrdxlP_Pase-like"/>
</dbReference>
<dbReference type="InterPro" id="IPR036412">
    <property type="entry name" value="HAD-like_sf"/>
</dbReference>
<dbReference type="PANTHER" id="PTHR28181:SF2">
    <property type="entry name" value="PHOSPHORIC MONOESTER HYDROLASE"/>
    <property type="match status" value="1"/>
</dbReference>
<evidence type="ECO:0000313" key="3">
    <source>
        <dbReference type="Proteomes" id="UP001141434"/>
    </source>
</evidence>
<evidence type="ECO:0000313" key="2">
    <source>
        <dbReference type="EMBL" id="KAJ5086709.1"/>
    </source>
</evidence>
<dbReference type="NCBIfam" id="TIGR01488">
    <property type="entry name" value="HAD-SF-IB"/>
    <property type="match status" value="1"/>
</dbReference>
<organism evidence="2 3">
    <name type="scientific">Penicillium alfredii</name>
    <dbReference type="NCBI Taxonomy" id="1506179"/>
    <lineage>
        <taxon>Eukaryota</taxon>
        <taxon>Fungi</taxon>
        <taxon>Dikarya</taxon>
        <taxon>Ascomycota</taxon>
        <taxon>Pezizomycotina</taxon>
        <taxon>Eurotiomycetes</taxon>
        <taxon>Eurotiomycetidae</taxon>
        <taxon>Eurotiales</taxon>
        <taxon>Aspergillaceae</taxon>
        <taxon>Penicillium</taxon>
    </lineage>
</organism>
<reference evidence="2" key="1">
    <citation type="submission" date="2022-11" db="EMBL/GenBank/DDBJ databases">
        <authorList>
            <person name="Petersen C."/>
        </authorList>
    </citation>
    <scope>NUCLEOTIDE SEQUENCE</scope>
    <source>
        <strain evidence="2">IBT 34128</strain>
    </source>
</reference>
<dbReference type="Gene3D" id="3.90.1470.20">
    <property type="match status" value="1"/>
</dbReference>
<accession>A0A9W9ERW3</accession>
<dbReference type="SUPFAM" id="SSF56784">
    <property type="entry name" value="HAD-like"/>
    <property type="match status" value="1"/>
</dbReference>
<dbReference type="Gene3D" id="3.40.50.1000">
    <property type="entry name" value="HAD superfamily/HAD-like"/>
    <property type="match status" value="1"/>
</dbReference>
<comment type="caution">
    <text evidence="2">The sequence shown here is derived from an EMBL/GenBank/DDBJ whole genome shotgun (WGS) entry which is preliminary data.</text>
</comment>
<sequence length="252" mass="28547">MGSTVLPYMETKPKLIFFTDFDGTITVDDSNDFMIDNLGFGGDRRRQLNEKVLDETLGFRDAFREMLGSIKTPYNECIEKLLQNMKLDPYFEEFYYWARDNNVPIVILSSGMRPIISALLEKFLGHKPGNHLHIVSNDVISRDGKNINSESGWQIIYHDDSHFGHDKSLEIKPYANLPESERPIMLYAGDGVSDLSAAAETDLLFAKKGKDLVTFCERRGMPFNTFENWSTILSTTQDILSGKVSVQEAAKA</sequence>
<dbReference type="NCBIfam" id="TIGR01489">
    <property type="entry name" value="DKMTPPase-SF"/>
    <property type="match status" value="1"/>
</dbReference>
<dbReference type="GO" id="GO:0016791">
    <property type="term" value="F:phosphatase activity"/>
    <property type="evidence" value="ECO:0007669"/>
    <property type="project" value="InterPro"/>
</dbReference>
<reference evidence="2" key="2">
    <citation type="journal article" date="2023" name="IMA Fungus">
        <title>Comparative genomic study of the Penicillium genus elucidates a diverse pangenome and 15 lateral gene transfer events.</title>
        <authorList>
            <person name="Petersen C."/>
            <person name="Sorensen T."/>
            <person name="Nielsen M.R."/>
            <person name="Sondergaard T.E."/>
            <person name="Sorensen J.L."/>
            <person name="Fitzpatrick D.A."/>
            <person name="Frisvad J.C."/>
            <person name="Nielsen K.L."/>
        </authorList>
    </citation>
    <scope>NUCLEOTIDE SEQUENCE</scope>
    <source>
        <strain evidence="2">IBT 34128</strain>
    </source>
</reference>
<dbReference type="EMBL" id="JAPMSZ010000010">
    <property type="protein sequence ID" value="KAJ5086709.1"/>
    <property type="molecule type" value="Genomic_DNA"/>
</dbReference>
<name>A0A9W9ERW3_9EURO</name>
<keyword evidence="1" id="KW-0378">Hydrolase</keyword>
<protein>
    <recommendedName>
        <fullName evidence="4">Phosphoserine phosphatase</fullName>
    </recommendedName>
</protein>
<proteinExistence type="predicted"/>
<dbReference type="GeneID" id="81397710"/>
<evidence type="ECO:0000256" key="1">
    <source>
        <dbReference type="ARBA" id="ARBA00022801"/>
    </source>
</evidence>
<dbReference type="InterPro" id="IPR023214">
    <property type="entry name" value="HAD_sf"/>
</dbReference>
<gene>
    <name evidence="2" type="ORF">NUU61_008016</name>
</gene>
<dbReference type="PANTHER" id="PTHR28181">
    <property type="entry name" value="UPF0655 PROTEIN YCR015C"/>
    <property type="match status" value="1"/>
</dbReference>
<dbReference type="AlphaFoldDB" id="A0A9W9ERW3"/>
<evidence type="ECO:0008006" key="4">
    <source>
        <dbReference type="Google" id="ProtNLM"/>
    </source>
</evidence>
<dbReference type="Proteomes" id="UP001141434">
    <property type="component" value="Unassembled WGS sequence"/>
</dbReference>
<dbReference type="InterPro" id="IPR050849">
    <property type="entry name" value="HAD-like_hydrolase_phosphatase"/>
</dbReference>